<comment type="caution">
    <text evidence="11">The sequence shown here is derived from an EMBL/GenBank/DDBJ whole genome shotgun (WGS) entry which is preliminary data.</text>
</comment>
<evidence type="ECO:0000256" key="5">
    <source>
        <dbReference type="ARBA" id="ARBA00022691"/>
    </source>
</evidence>
<keyword evidence="9" id="KW-1133">Transmembrane helix</keyword>
<dbReference type="PANTHER" id="PTHR11727:SF7">
    <property type="entry name" value="DIMETHYLADENOSINE TRANSFERASE-RELATED"/>
    <property type="match status" value="1"/>
</dbReference>
<evidence type="ECO:0000256" key="4">
    <source>
        <dbReference type="ARBA" id="ARBA00022679"/>
    </source>
</evidence>
<comment type="subcellular location">
    <subcellularLocation>
        <location evidence="7">Cytoplasm</location>
    </subcellularLocation>
</comment>
<evidence type="ECO:0000313" key="12">
    <source>
        <dbReference type="Proteomes" id="UP000253517"/>
    </source>
</evidence>
<reference evidence="11 12" key="1">
    <citation type="submission" date="2018-07" db="EMBL/GenBank/DDBJ databases">
        <title>Genomic Encyclopedia of Type Strains, Phase IV (KMG-IV): sequencing the most valuable type-strain genomes for metagenomic binning, comparative biology and taxonomic classification.</title>
        <authorList>
            <person name="Goeker M."/>
        </authorList>
    </citation>
    <scope>NUCLEOTIDE SEQUENCE [LARGE SCALE GENOMIC DNA]</scope>
    <source>
        <strain evidence="11 12">DSM 21410</strain>
    </source>
</reference>
<dbReference type="InterPro" id="IPR011530">
    <property type="entry name" value="rRNA_adenine_dimethylase"/>
</dbReference>
<dbReference type="AlphaFoldDB" id="A0A369A1N6"/>
<dbReference type="EMBL" id="QPJS01000004">
    <property type="protein sequence ID" value="RCX02348.1"/>
    <property type="molecule type" value="Genomic_DNA"/>
</dbReference>
<feature type="binding site" evidence="7 8">
    <location>
        <position position="81"/>
    </location>
    <ligand>
        <name>S-adenosyl-L-methionine</name>
        <dbReference type="ChEBI" id="CHEBI:59789"/>
    </ligand>
</feature>
<feature type="binding site" evidence="7 8">
    <location>
        <position position="144"/>
    </location>
    <ligand>
        <name>S-adenosyl-L-methionine</name>
        <dbReference type="ChEBI" id="CHEBI:59789"/>
    </ligand>
</feature>
<dbReference type="PANTHER" id="PTHR11727">
    <property type="entry name" value="DIMETHYLADENOSINE TRANSFERASE"/>
    <property type="match status" value="1"/>
</dbReference>
<dbReference type="GO" id="GO:0052908">
    <property type="term" value="F:16S rRNA (adenine(1518)-N(6)/adenine(1519)-N(6))-dimethyltransferase activity"/>
    <property type="evidence" value="ECO:0007669"/>
    <property type="project" value="UniProtKB-EC"/>
</dbReference>
<keyword evidence="9" id="KW-0812">Transmembrane</keyword>
<dbReference type="CDD" id="cd02440">
    <property type="entry name" value="AdoMet_MTases"/>
    <property type="match status" value="1"/>
</dbReference>
<dbReference type="InterPro" id="IPR020596">
    <property type="entry name" value="rRNA_Ade_Mease_Trfase_CS"/>
</dbReference>
<keyword evidence="12" id="KW-1185">Reference proteome</keyword>
<evidence type="ECO:0000313" key="11">
    <source>
        <dbReference type="EMBL" id="RCX02348.1"/>
    </source>
</evidence>
<keyword evidence="4 7" id="KW-0808">Transferase</keyword>
<dbReference type="Gene3D" id="1.10.8.100">
    <property type="entry name" value="Ribosomal RNA adenine dimethylase-like, domain 2"/>
    <property type="match status" value="1"/>
</dbReference>
<evidence type="ECO:0000259" key="10">
    <source>
        <dbReference type="SMART" id="SM00650"/>
    </source>
</evidence>
<feature type="transmembrane region" description="Helical" evidence="9">
    <location>
        <begin position="6"/>
        <end position="32"/>
    </location>
</feature>
<evidence type="ECO:0000256" key="3">
    <source>
        <dbReference type="ARBA" id="ARBA00022603"/>
    </source>
</evidence>
<evidence type="ECO:0000256" key="1">
    <source>
        <dbReference type="ARBA" id="ARBA00022490"/>
    </source>
</evidence>
<accession>A0A369A1N6</accession>
<feature type="binding site" evidence="7 8">
    <location>
        <position position="124"/>
    </location>
    <ligand>
        <name>S-adenosyl-L-methionine</name>
        <dbReference type="ChEBI" id="CHEBI:59789"/>
    </ligand>
</feature>
<dbReference type="Proteomes" id="UP000253517">
    <property type="component" value="Unassembled WGS sequence"/>
</dbReference>
<dbReference type="Gene3D" id="3.40.50.150">
    <property type="entry name" value="Vaccinia Virus protein VP39"/>
    <property type="match status" value="1"/>
</dbReference>
<comment type="catalytic activity">
    <reaction evidence="7">
        <text>adenosine(1518)/adenosine(1519) in 16S rRNA + 4 S-adenosyl-L-methionine = N(6)-dimethyladenosine(1518)/N(6)-dimethyladenosine(1519) in 16S rRNA + 4 S-adenosyl-L-homocysteine + 4 H(+)</text>
        <dbReference type="Rhea" id="RHEA:19609"/>
        <dbReference type="Rhea" id="RHEA-COMP:10232"/>
        <dbReference type="Rhea" id="RHEA-COMP:10233"/>
        <dbReference type="ChEBI" id="CHEBI:15378"/>
        <dbReference type="ChEBI" id="CHEBI:57856"/>
        <dbReference type="ChEBI" id="CHEBI:59789"/>
        <dbReference type="ChEBI" id="CHEBI:74411"/>
        <dbReference type="ChEBI" id="CHEBI:74493"/>
        <dbReference type="EC" id="2.1.1.182"/>
    </reaction>
</comment>
<name>A0A369A1N6_9FLAO</name>
<dbReference type="RefSeq" id="WP_244906341.1">
    <property type="nucleotide sequence ID" value="NZ_QPJS01000004.1"/>
</dbReference>
<dbReference type="InterPro" id="IPR001737">
    <property type="entry name" value="KsgA/Erm"/>
</dbReference>
<keyword evidence="3 7" id="KW-0489">Methyltransferase</keyword>
<evidence type="ECO:0000256" key="2">
    <source>
        <dbReference type="ARBA" id="ARBA00022552"/>
    </source>
</evidence>
<evidence type="ECO:0000256" key="9">
    <source>
        <dbReference type="SAM" id="Phobius"/>
    </source>
</evidence>
<dbReference type="InterPro" id="IPR023165">
    <property type="entry name" value="rRNA_Ade_diMease-like_C"/>
</dbReference>
<dbReference type="Pfam" id="PF00398">
    <property type="entry name" value="RrnaAD"/>
    <property type="match status" value="1"/>
</dbReference>
<dbReference type="PROSITE" id="PS01131">
    <property type="entry name" value="RRNA_A_DIMETH"/>
    <property type="match status" value="1"/>
</dbReference>
<keyword evidence="2 7" id="KW-0698">rRNA processing</keyword>
<dbReference type="NCBIfam" id="TIGR00755">
    <property type="entry name" value="ksgA"/>
    <property type="match status" value="1"/>
</dbReference>
<evidence type="ECO:0000256" key="6">
    <source>
        <dbReference type="ARBA" id="ARBA00022884"/>
    </source>
</evidence>
<keyword evidence="5 7" id="KW-0949">S-adenosyl-L-methionine</keyword>
<dbReference type="SUPFAM" id="SSF53335">
    <property type="entry name" value="S-adenosyl-L-methionine-dependent methyltransferases"/>
    <property type="match status" value="1"/>
</dbReference>
<evidence type="ECO:0000256" key="7">
    <source>
        <dbReference type="HAMAP-Rule" id="MF_00607"/>
    </source>
</evidence>
<feature type="domain" description="Ribosomal RNA adenine methylase transferase N-terminal" evidence="10">
    <location>
        <begin position="61"/>
        <end position="229"/>
    </location>
</feature>
<keyword evidence="9" id="KW-0472">Membrane</keyword>
<gene>
    <name evidence="7" type="primary">rsmA</name>
    <name evidence="7" type="synonym">ksgA</name>
    <name evidence="11" type="ORF">DES35_104108</name>
</gene>
<dbReference type="GO" id="GO:0003723">
    <property type="term" value="F:RNA binding"/>
    <property type="evidence" value="ECO:0007669"/>
    <property type="project" value="UniProtKB-UniRule"/>
</dbReference>
<protein>
    <recommendedName>
        <fullName evidence="7">Ribosomal RNA small subunit methyltransferase A</fullName>
        <ecNumber evidence="7">2.1.1.182</ecNumber>
    </recommendedName>
    <alternativeName>
        <fullName evidence="7">16S rRNA (adenine(1518)-N(6)/adenine(1519)-N(6))-dimethyltransferase</fullName>
    </alternativeName>
    <alternativeName>
        <fullName evidence="7">16S rRNA dimethyladenosine transferase</fullName>
    </alternativeName>
    <alternativeName>
        <fullName evidence="7">16S rRNA dimethylase</fullName>
    </alternativeName>
    <alternativeName>
        <fullName evidence="7">S-adenosylmethionine-6-N', N'-adenosyl(rRNA) dimethyltransferase</fullName>
    </alternativeName>
</protein>
<organism evidence="11 12">
    <name type="scientific">Schleiferia thermophila</name>
    <dbReference type="NCBI Taxonomy" id="884107"/>
    <lineage>
        <taxon>Bacteria</taxon>
        <taxon>Pseudomonadati</taxon>
        <taxon>Bacteroidota</taxon>
        <taxon>Flavobacteriia</taxon>
        <taxon>Flavobacteriales</taxon>
        <taxon>Schleiferiaceae</taxon>
        <taxon>Schleiferia</taxon>
    </lineage>
</organism>
<sequence length="301" mass="34776">MVSKFLFSYCLFIVDYYYIQGTYIIYNLLYFYQLLESIFAQMSFVRPKKSLGQHFLTNKSVAQRIAALAHNSPCKNLLEVGPGMGILTNFLISDSFYLKAIELDRESVQYLRANFRELTVIEGDFLKFDFNTLFEGEEYGIIGNYPYNISTQIVFKIIEHQHLIPWMGGMFQREVALRIGAKPGGKDYGILSVLTQLFYRVTYEFTVEPGNFNPVPKVRSGVITLQRLETPLCPEGLFPRVREIVKAAFNQRRKTLRNALKMLNYSMELGENPIFERRAEQLSPEDFVKLTKALSIANQKT</sequence>
<dbReference type="GO" id="GO:0005829">
    <property type="term" value="C:cytosol"/>
    <property type="evidence" value="ECO:0007669"/>
    <property type="project" value="TreeGrafter"/>
</dbReference>
<proteinExistence type="inferred from homology"/>
<feature type="binding site" evidence="7 8">
    <location>
        <position position="56"/>
    </location>
    <ligand>
        <name>S-adenosyl-L-methionine</name>
        <dbReference type="ChEBI" id="CHEBI:59789"/>
    </ligand>
</feature>
<keyword evidence="1 7" id="KW-0963">Cytoplasm</keyword>
<dbReference type="EC" id="2.1.1.182" evidence="7"/>
<dbReference type="InterPro" id="IPR029063">
    <property type="entry name" value="SAM-dependent_MTases_sf"/>
</dbReference>
<dbReference type="HAMAP" id="MF_00607">
    <property type="entry name" value="16SrRNA_methyltr_A"/>
    <property type="match status" value="1"/>
</dbReference>
<keyword evidence="6 7" id="KW-0694">RNA-binding</keyword>
<comment type="similarity">
    <text evidence="7">Belongs to the class I-like SAM-binding methyltransferase superfamily. rRNA adenine N(6)-methyltransferase family. RsmA subfamily.</text>
</comment>
<dbReference type="PROSITE" id="PS51689">
    <property type="entry name" value="SAM_RNA_A_N6_MT"/>
    <property type="match status" value="1"/>
</dbReference>
<evidence type="ECO:0000256" key="8">
    <source>
        <dbReference type="PROSITE-ProRule" id="PRU01026"/>
    </source>
</evidence>
<comment type="function">
    <text evidence="7">Specifically dimethylates two adjacent adenosines (A1518 and A1519) in the loop of a conserved hairpin near the 3'-end of 16S rRNA in the 30S particle. May play a critical role in biogenesis of 30S subunits.</text>
</comment>
<feature type="binding site" evidence="7 8">
    <location>
        <position position="54"/>
    </location>
    <ligand>
        <name>S-adenosyl-L-methionine</name>
        <dbReference type="ChEBI" id="CHEBI:59789"/>
    </ligand>
</feature>
<feature type="binding site" evidence="7 8">
    <location>
        <position position="102"/>
    </location>
    <ligand>
        <name>S-adenosyl-L-methionine</name>
        <dbReference type="ChEBI" id="CHEBI:59789"/>
    </ligand>
</feature>
<dbReference type="SMART" id="SM00650">
    <property type="entry name" value="rADc"/>
    <property type="match status" value="1"/>
</dbReference>
<dbReference type="InterPro" id="IPR020598">
    <property type="entry name" value="rRNA_Ade_methylase_Trfase_N"/>
</dbReference>